<dbReference type="AlphaFoldDB" id="A0A314USS0"/>
<protein>
    <submittedName>
        <fullName evidence="1">Uncharacterized protein</fullName>
    </submittedName>
</protein>
<keyword evidence="2" id="KW-1185">Reference proteome</keyword>
<sequence>MDHETGPATRWTSYVLSPLNHQLNVNSLQPAFWCLLAKISLHRRSAATASEMDAFGDFSGLRSHPISLGPRELFSAILHLGTDAANEAPERFEDPLAGCS</sequence>
<dbReference type="EMBL" id="PJQY01003072">
    <property type="protein sequence ID" value="PQM40490.1"/>
    <property type="molecule type" value="Genomic_DNA"/>
</dbReference>
<comment type="caution">
    <text evidence="1">The sequence shown here is derived from an EMBL/GenBank/DDBJ whole genome shotgun (WGS) entry which is preliminary data.</text>
</comment>
<organism evidence="1 2">
    <name type="scientific">Prunus yedoensis var. nudiflora</name>
    <dbReference type="NCBI Taxonomy" id="2094558"/>
    <lineage>
        <taxon>Eukaryota</taxon>
        <taxon>Viridiplantae</taxon>
        <taxon>Streptophyta</taxon>
        <taxon>Embryophyta</taxon>
        <taxon>Tracheophyta</taxon>
        <taxon>Spermatophyta</taxon>
        <taxon>Magnoliopsida</taxon>
        <taxon>eudicotyledons</taxon>
        <taxon>Gunneridae</taxon>
        <taxon>Pentapetalae</taxon>
        <taxon>rosids</taxon>
        <taxon>fabids</taxon>
        <taxon>Rosales</taxon>
        <taxon>Rosaceae</taxon>
        <taxon>Amygdaloideae</taxon>
        <taxon>Amygdaleae</taxon>
        <taxon>Prunus</taxon>
    </lineage>
</organism>
<gene>
    <name evidence="1" type="ORF">Pyn_15165</name>
</gene>
<proteinExistence type="predicted"/>
<reference evidence="1 2" key="1">
    <citation type="submission" date="2018-02" db="EMBL/GenBank/DDBJ databases">
        <title>Draft genome of wild Prunus yedoensis var. nudiflora.</title>
        <authorList>
            <person name="Baek S."/>
            <person name="Kim J.-H."/>
            <person name="Choi K."/>
            <person name="Kim G.-B."/>
            <person name="Cho A."/>
            <person name="Jang H."/>
            <person name="Shin C.-H."/>
            <person name="Yu H.-J."/>
            <person name="Mun J.-H."/>
        </authorList>
    </citation>
    <scope>NUCLEOTIDE SEQUENCE [LARGE SCALE GENOMIC DNA]</scope>
    <source>
        <strain evidence="2">cv. Jeju island</strain>
        <tissue evidence="1">Leaf</tissue>
    </source>
</reference>
<evidence type="ECO:0000313" key="2">
    <source>
        <dbReference type="Proteomes" id="UP000250321"/>
    </source>
</evidence>
<accession>A0A314USS0</accession>
<name>A0A314USS0_PRUYE</name>
<evidence type="ECO:0000313" key="1">
    <source>
        <dbReference type="EMBL" id="PQM40490.1"/>
    </source>
</evidence>
<dbReference type="Proteomes" id="UP000250321">
    <property type="component" value="Unassembled WGS sequence"/>
</dbReference>